<evidence type="ECO:0000313" key="10">
    <source>
        <dbReference type="Proteomes" id="UP000268658"/>
    </source>
</evidence>
<gene>
    <name evidence="9" type="primary">lysX_1</name>
    <name evidence="9" type="ORF">NCTC10951_02767</name>
</gene>
<dbReference type="GO" id="GO:0005886">
    <property type="term" value="C:plasma membrane"/>
    <property type="evidence" value="ECO:0007669"/>
    <property type="project" value="UniProtKB-SubCell"/>
</dbReference>
<protein>
    <submittedName>
        <fullName evidence="9">Lysylphosphatidylglycerol biosynthesis bifunctional protein LysX</fullName>
    </submittedName>
</protein>
<organism evidence="9 10">
    <name type="scientific">Actinomyces viscosus</name>
    <dbReference type="NCBI Taxonomy" id="1656"/>
    <lineage>
        <taxon>Bacteria</taxon>
        <taxon>Bacillati</taxon>
        <taxon>Actinomycetota</taxon>
        <taxon>Actinomycetes</taxon>
        <taxon>Actinomycetales</taxon>
        <taxon>Actinomycetaceae</taxon>
        <taxon>Actinomyces</taxon>
    </lineage>
</organism>
<evidence type="ECO:0000256" key="4">
    <source>
        <dbReference type="ARBA" id="ARBA00022989"/>
    </source>
</evidence>
<dbReference type="InterPro" id="IPR035952">
    <property type="entry name" value="Rhomboid-like_sf"/>
</dbReference>
<dbReference type="InterPro" id="IPR016181">
    <property type="entry name" value="Acyl_CoA_acyltransferase"/>
</dbReference>
<dbReference type="PANTHER" id="PTHR34697">
    <property type="entry name" value="PHOSPHATIDYLGLYCEROL LYSYLTRANSFERASE"/>
    <property type="match status" value="1"/>
</dbReference>
<evidence type="ECO:0000259" key="8">
    <source>
        <dbReference type="Pfam" id="PF09924"/>
    </source>
</evidence>
<dbReference type="Proteomes" id="UP000268658">
    <property type="component" value="Chromosome"/>
</dbReference>
<feature type="transmembrane region" description="Helical" evidence="7">
    <location>
        <begin position="172"/>
        <end position="194"/>
    </location>
</feature>
<comment type="subcellular location">
    <subcellularLocation>
        <location evidence="1">Cell membrane</location>
        <topology evidence="1">Multi-pass membrane protein</topology>
    </subcellularLocation>
</comment>
<dbReference type="SUPFAM" id="SSF144091">
    <property type="entry name" value="Rhomboid-like"/>
    <property type="match status" value="1"/>
</dbReference>
<keyword evidence="3 7" id="KW-0812">Transmembrane</keyword>
<proteinExistence type="predicted"/>
<dbReference type="EMBL" id="LR134477">
    <property type="protein sequence ID" value="VEI18535.1"/>
    <property type="molecule type" value="Genomic_DNA"/>
</dbReference>
<keyword evidence="5 7" id="KW-0472">Membrane</keyword>
<evidence type="ECO:0000256" key="5">
    <source>
        <dbReference type="ARBA" id="ARBA00023136"/>
    </source>
</evidence>
<feature type="transmembrane region" description="Helical" evidence="7">
    <location>
        <begin position="447"/>
        <end position="468"/>
    </location>
</feature>
<feature type="transmembrane region" description="Helical" evidence="7">
    <location>
        <begin position="488"/>
        <end position="505"/>
    </location>
</feature>
<feature type="transmembrane region" description="Helical" evidence="7">
    <location>
        <begin position="92"/>
        <end position="114"/>
    </location>
</feature>
<feature type="compositionally biased region" description="Low complexity" evidence="6">
    <location>
        <begin position="1"/>
        <end position="41"/>
    </location>
</feature>
<dbReference type="GO" id="GO:0055091">
    <property type="term" value="P:phospholipid homeostasis"/>
    <property type="evidence" value="ECO:0007669"/>
    <property type="project" value="TreeGrafter"/>
</dbReference>
<feature type="transmembrane region" description="Helical" evidence="7">
    <location>
        <begin position="206"/>
        <end position="223"/>
    </location>
</feature>
<dbReference type="SUPFAM" id="SSF55729">
    <property type="entry name" value="Acyl-CoA N-acyltransferases (Nat)"/>
    <property type="match status" value="1"/>
</dbReference>
<dbReference type="RefSeq" id="WP_126415096.1">
    <property type="nucleotide sequence ID" value="NZ_JASPER010000028.1"/>
</dbReference>
<feature type="transmembrane region" description="Helical" evidence="7">
    <location>
        <begin position="512"/>
        <end position="530"/>
    </location>
</feature>
<feature type="transmembrane region" description="Helical" evidence="7">
    <location>
        <begin position="405"/>
        <end position="427"/>
    </location>
</feature>
<evidence type="ECO:0000256" key="6">
    <source>
        <dbReference type="SAM" id="MobiDB-lite"/>
    </source>
</evidence>
<dbReference type="KEGG" id="avc:NCTC10951_02767"/>
<dbReference type="OrthoDB" id="594838at2"/>
<sequence>MPSASSTTTPPDVPESDPSPVSSSASSVSSPSPAAEPSQPSRPARKRPGAPATTSTTSGAAAPSSAPTASSSAPASGLRSYAHRAWRATRTWLAPAPAATASAVIVLLVGLVLMPWGHRGQMALAALINRPERAWTLLTAWAAPGHLVPVAGVIALLSIGVLLERLLGTQRWLVTGVISAAGGIALAQALYPLIGRVWEAWSPYLVHAPIQGVSLPMAGLVAASTSVMRPSWRRRVRLVMFAVLIVSAAVTGTVGALARLGSGVVGLVLGIVLERGQQTAPSQELPRRVERELVAFLVACWSVGCALAVLSNAAGPLADARYGLTPAILPKDAVVYPVELLLLCMPAVLQLVLADGLRRGRRSAALGTIALQMFLGACAAMFALVEKIIDEQLPESATTTARILHSWLYSGHLLVPLLLNIVVISLVVWKRSCFTLGSRPGVIRRAVIAWVLTGLGGAAVSVFGGLLISRDFSPYATWSDLLETYLSYLLPVSTGGIMGLIVEPLTPMAHLVTEWVPVAVWLLTILWVWLAQSAPARTRVSSREELTELVRSRGAGTLGWMLTWEGNEAWVNESGTAGFSYRPSRDVALTVGDPAADDADVAQAVRDFAGFATDAGLIPALYTVHAPAMEAARAMGWTILQVAEEAVLDLPDLAFRGKAYQDVRTALNHARKEGIEAVWTTFCDCPAGQRDQIRAISQAWASDKPLPEMGFTLGGLAELDDSETRLLLAVDADGTVQGVTSWLPVYRDGRIIGLTLDFMRRREGGFRPVMEFLIGRAAQDAQAEGLEILSLSGAPLTRSAPADGGAASPFDPLLDLLASVLEPAYGFASLHAYKRKFKPRAVPMYLAVPDVVDLPTVGIAIARAYLPDLKPSQTARFAQVLMNRD</sequence>
<accession>A0A448PPL7</accession>
<evidence type="ECO:0000256" key="1">
    <source>
        <dbReference type="ARBA" id="ARBA00004651"/>
    </source>
</evidence>
<feature type="transmembrane region" description="Helical" evidence="7">
    <location>
        <begin position="365"/>
        <end position="385"/>
    </location>
</feature>
<feature type="transmembrane region" description="Helical" evidence="7">
    <location>
        <begin position="235"/>
        <end position="250"/>
    </location>
</feature>
<evidence type="ECO:0000313" key="9">
    <source>
        <dbReference type="EMBL" id="VEI18535.1"/>
    </source>
</evidence>
<dbReference type="GO" id="GO:0016755">
    <property type="term" value="F:aminoacyltransferase activity"/>
    <property type="evidence" value="ECO:0007669"/>
    <property type="project" value="TreeGrafter"/>
</dbReference>
<dbReference type="InterPro" id="IPR024320">
    <property type="entry name" value="LPG_synthase_C"/>
</dbReference>
<feature type="transmembrane region" description="Helical" evidence="7">
    <location>
        <begin position="134"/>
        <end position="163"/>
    </location>
</feature>
<dbReference type="AlphaFoldDB" id="A0A448PPL7"/>
<dbReference type="Pfam" id="PF09924">
    <property type="entry name" value="LPG_synthase_C"/>
    <property type="match status" value="1"/>
</dbReference>
<feature type="compositionally biased region" description="Low complexity" evidence="6">
    <location>
        <begin position="49"/>
        <end position="75"/>
    </location>
</feature>
<dbReference type="PANTHER" id="PTHR34697:SF2">
    <property type="entry name" value="PHOSPHATIDYLGLYCEROL LYSYLTRANSFERASE"/>
    <property type="match status" value="1"/>
</dbReference>
<feature type="region of interest" description="Disordered" evidence="6">
    <location>
        <begin position="1"/>
        <end position="75"/>
    </location>
</feature>
<keyword evidence="2" id="KW-1003">Cell membrane</keyword>
<feature type="domain" description="Phosphatidylglycerol lysyltransferase C-terminal" evidence="8">
    <location>
        <begin position="549"/>
        <end position="847"/>
    </location>
</feature>
<evidence type="ECO:0000256" key="2">
    <source>
        <dbReference type="ARBA" id="ARBA00022475"/>
    </source>
</evidence>
<feature type="transmembrane region" description="Helical" evidence="7">
    <location>
        <begin position="293"/>
        <end position="314"/>
    </location>
</feature>
<keyword evidence="4 7" id="KW-1133">Transmembrane helix</keyword>
<dbReference type="InterPro" id="IPR051211">
    <property type="entry name" value="PG_lysyltransferase"/>
</dbReference>
<evidence type="ECO:0000256" key="7">
    <source>
        <dbReference type="SAM" id="Phobius"/>
    </source>
</evidence>
<evidence type="ECO:0000256" key="3">
    <source>
        <dbReference type="ARBA" id="ARBA00022692"/>
    </source>
</evidence>
<name>A0A448PPL7_ACTVI</name>
<reference evidence="9 10" key="1">
    <citation type="submission" date="2018-12" db="EMBL/GenBank/DDBJ databases">
        <authorList>
            <consortium name="Pathogen Informatics"/>
        </authorList>
    </citation>
    <scope>NUCLEOTIDE SEQUENCE [LARGE SCALE GENOMIC DNA]</scope>
    <source>
        <strain evidence="9 10">NCTC10951</strain>
    </source>
</reference>